<reference evidence="4" key="1">
    <citation type="submission" date="2020-03" db="EMBL/GenBank/DDBJ databases">
        <title>The deep terrestrial virosphere.</title>
        <authorList>
            <person name="Holmfeldt K."/>
            <person name="Nilsson E."/>
            <person name="Simone D."/>
            <person name="Lopez-Fernandez M."/>
            <person name="Wu X."/>
            <person name="de Brujin I."/>
            <person name="Lundin D."/>
            <person name="Andersson A."/>
            <person name="Bertilsson S."/>
            <person name="Dopson M."/>
        </authorList>
    </citation>
    <scope>NUCLEOTIDE SEQUENCE</scope>
    <source>
        <strain evidence="4">MM415B00892</strain>
    </source>
</reference>
<feature type="compositionally biased region" description="Basic and acidic residues" evidence="2">
    <location>
        <begin position="462"/>
        <end position="471"/>
    </location>
</feature>
<dbReference type="EMBL" id="MT141453">
    <property type="protein sequence ID" value="QJA61806.1"/>
    <property type="molecule type" value="Genomic_DNA"/>
</dbReference>
<dbReference type="InterPro" id="IPR038729">
    <property type="entry name" value="Rad50/SbcC_AAA"/>
</dbReference>
<feature type="domain" description="Rad50/SbcC-type AAA" evidence="3">
    <location>
        <begin position="5"/>
        <end position="226"/>
    </location>
</feature>
<gene>
    <name evidence="4" type="ORF">MM415B00892_0032</name>
</gene>
<keyword evidence="1" id="KW-0175">Coiled coil</keyword>
<dbReference type="AlphaFoldDB" id="A0A6M3IW39"/>
<organism evidence="4">
    <name type="scientific">viral metagenome</name>
    <dbReference type="NCBI Taxonomy" id="1070528"/>
    <lineage>
        <taxon>unclassified sequences</taxon>
        <taxon>metagenomes</taxon>
        <taxon>organismal metagenomes</taxon>
    </lineage>
</organism>
<evidence type="ECO:0000256" key="2">
    <source>
        <dbReference type="SAM" id="MobiDB-lite"/>
    </source>
</evidence>
<accession>A0A6M3IW39</accession>
<feature type="coiled-coil region" evidence="1">
    <location>
        <begin position="302"/>
        <end position="329"/>
    </location>
</feature>
<name>A0A6M3IW39_9ZZZZ</name>
<evidence type="ECO:0000256" key="1">
    <source>
        <dbReference type="SAM" id="Coils"/>
    </source>
</evidence>
<dbReference type="GO" id="GO:0006302">
    <property type="term" value="P:double-strand break repair"/>
    <property type="evidence" value="ECO:0007669"/>
    <property type="project" value="InterPro"/>
</dbReference>
<protein>
    <submittedName>
        <fullName evidence="4">Putative ATPase domain containing protein</fullName>
    </submittedName>
</protein>
<dbReference type="Pfam" id="PF13476">
    <property type="entry name" value="AAA_23"/>
    <property type="match status" value="1"/>
</dbReference>
<dbReference type="GO" id="GO:0016887">
    <property type="term" value="F:ATP hydrolysis activity"/>
    <property type="evidence" value="ECO:0007669"/>
    <property type="project" value="InterPro"/>
</dbReference>
<proteinExistence type="predicted"/>
<feature type="coiled-coil region" evidence="1">
    <location>
        <begin position="198"/>
        <end position="242"/>
    </location>
</feature>
<evidence type="ECO:0000313" key="4">
    <source>
        <dbReference type="EMBL" id="QJA61806.1"/>
    </source>
</evidence>
<dbReference type="Gene3D" id="3.40.50.300">
    <property type="entry name" value="P-loop containing nucleotide triphosphate hydrolases"/>
    <property type="match status" value="1"/>
</dbReference>
<sequence length="471" mass="52555">MHIIQLTAENIKRLRAIDITPTDNLVLITGDNGAGKTSVLDCITMALKGGKEIPEKPIRKGKDKGKIVMDMGEFIITRSFTKDNSYLKIEPKDGSPVKSPQKFLDELVGKISFDPLAFINDNDSKQQRNVLLSLLGINVDELDKKEKDIRERRTVAGRYRDKAEAVYKSITFFPEVKEVREVSVSDLSMKLKEIMDFNSSLQAEIAANENLKELAKKDLIRVEQLQKESTVLIERAREMTTEAVDLKKSVDEKKSLYITTRDRLANTKLEDISVIESEMANVESVNIKVRANIKGREIKADYDTSKAEYDALTKQIESITKEREDLLSNTAMPVAGLSFDDGGLLYNGIPLDQASDGEKLMISMGISMALNPQIRVLRIKDGSLLGPKNIAILTKMIKEKDYQLFFEKVDTSGNIGIYIEEGEIIKVDGVQVAPKSPAENEKILIPSGNDEWPAIGGSETKPSTKPDEEGW</sequence>
<evidence type="ECO:0000259" key="3">
    <source>
        <dbReference type="Pfam" id="PF13476"/>
    </source>
</evidence>
<feature type="region of interest" description="Disordered" evidence="2">
    <location>
        <begin position="438"/>
        <end position="471"/>
    </location>
</feature>
<dbReference type="SUPFAM" id="SSF52540">
    <property type="entry name" value="P-loop containing nucleoside triphosphate hydrolases"/>
    <property type="match status" value="1"/>
</dbReference>
<dbReference type="InterPro" id="IPR027417">
    <property type="entry name" value="P-loop_NTPase"/>
</dbReference>